<dbReference type="Gene3D" id="2.10.260.10">
    <property type="match status" value="1"/>
</dbReference>
<dbReference type="AlphaFoldDB" id="A0A0G0Z7M3"/>
<reference evidence="1 2" key="1">
    <citation type="journal article" date="2015" name="Nature">
        <title>rRNA introns, odd ribosomes, and small enigmatic genomes across a large radiation of phyla.</title>
        <authorList>
            <person name="Brown C.T."/>
            <person name="Hug L.A."/>
            <person name="Thomas B.C."/>
            <person name="Sharon I."/>
            <person name="Castelle C.J."/>
            <person name="Singh A."/>
            <person name="Wilkins M.J."/>
            <person name="Williams K.H."/>
            <person name="Banfield J.F."/>
        </authorList>
    </citation>
    <scope>NUCLEOTIDE SEQUENCE [LARGE SCALE GENOMIC DNA]</scope>
</reference>
<evidence type="ECO:0000313" key="1">
    <source>
        <dbReference type="EMBL" id="KKS44690.1"/>
    </source>
</evidence>
<protein>
    <recommendedName>
        <fullName evidence="3">SpoVT-AbrB domain-containing protein</fullName>
    </recommendedName>
</protein>
<organism evidence="1 2">
    <name type="scientific">candidate division CPR1 bacterium GW2011_GWA2_42_17</name>
    <dbReference type="NCBI Taxonomy" id="1618341"/>
    <lineage>
        <taxon>Bacteria</taxon>
        <taxon>candidate division CPR1</taxon>
    </lineage>
</organism>
<comment type="caution">
    <text evidence="1">The sequence shown here is derived from an EMBL/GenBank/DDBJ whole genome shotgun (WGS) entry which is preliminary data.</text>
</comment>
<dbReference type="InterPro" id="IPR037914">
    <property type="entry name" value="SpoVT-AbrB_sf"/>
</dbReference>
<name>A0A0G0Z7M3_9BACT</name>
<evidence type="ECO:0000313" key="2">
    <source>
        <dbReference type="Proteomes" id="UP000034875"/>
    </source>
</evidence>
<dbReference type="Proteomes" id="UP000034875">
    <property type="component" value="Unassembled WGS sequence"/>
</dbReference>
<sequence length="88" mass="9464">MIANLATTKMSSKGQVVIPEIIRKTLGLVNGCQFLVLWENDAVILKSISSPSKKEFSSLISNARKAAKKAGLEHKDISGAIAKVRGKK</sequence>
<evidence type="ECO:0008006" key="3">
    <source>
        <dbReference type="Google" id="ProtNLM"/>
    </source>
</evidence>
<dbReference type="SUPFAM" id="SSF89447">
    <property type="entry name" value="AbrB/MazE/MraZ-like"/>
    <property type="match status" value="1"/>
</dbReference>
<accession>A0A0G0Z7M3</accession>
<dbReference type="EMBL" id="LCCZ01000002">
    <property type="protein sequence ID" value="KKS44690.1"/>
    <property type="molecule type" value="Genomic_DNA"/>
</dbReference>
<gene>
    <name evidence="1" type="ORF">UV05_C0002G0022</name>
</gene>
<proteinExistence type="predicted"/>